<gene>
    <name evidence="1" type="ORF">ETB97_003190</name>
</gene>
<proteinExistence type="predicted"/>
<dbReference type="Proteomes" id="UP000541154">
    <property type="component" value="Unassembled WGS sequence"/>
</dbReference>
<reference evidence="1 2" key="1">
    <citation type="submission" date="2019-04" db="EMBL/GenBank/DDBJ databases">
        <title>Aspergillus burnettii sp. nov., novel species from soil in southeast Queensland.</title>
        <authorList>
            <person name="Gilchrist C.L.M."/>
            <person name="Pitt J.I."/>
            <person name="Lange L."/>
            <person name="Lacey H.J."/>
            <person name="Vuong D."/>
            <person name="Midgley D.J."/>
            <person name="Greenfield P."/>
            <person name="Bradbury M."/>
            <person name="Lacey E."/>
            <person name="Busk P.K."/>
            <person name="Pilgaard B."/>
            <person name="Chooi Y.H."/>
            <person name="Piggott A.M."/>
        </authorList>
    </citation>
    <scope>NUCLEOTIDE SEQUENCE [LARGE SCALE GENOMIC DNA]</scope>
    <source>
        <strain evidence="1 2">FRR 5400</strain>
    </source>
</reference>
<dbReference type="InterPro" id="IPR029058">
    <property type="entry name" value="AB_hydrolase_fold"/>
</dbReference>
<dbReference type="Gene3D" id="3.40.50.1820">
    <property type="entry name" value="alpha/beta hydrolase"/>
    <property type="match status" value="1"/>
</dbReference>
<evidence type="ECO:0000313" key="2">
    <source>
        <dbReference type="Proteomes" id="UP000541154"/>
    </source>
</evidence>
<sequence length="96" mass="10876">MQTSSALNILSKEELKALMVGPGIDDADADALISTLTRWNGDAMFQPLERCAWKEIPVTYIQMTKDMAMPLMFQKPMVEKVRAEGSYRDCIVEFRS</sequence>
<dbReference type="EMBL" id="SPNV01000173">
    <property type="protein sequence ID" value="KAF5859231.1"/>
    <property type="molecule type" value="Genomic_DNA"/>
</dbReference>
<keyword evidence="2" id="KW-1185">Reference proteome</keyword>
<accession>A0A8H6E4K2</accession>
<organism evidence="1 2">
    <name type="scientific">Petromyces alliaceus</name>
    <name type="common">Aspergillus alliaceus</name>
    <dbReference type="NCBI Taxonomy" id="209559"/>
    <lineage>
        <taxon>Eukaryota</taxon>
        <taxon>Fungi</taxon>
        <taxon>Dikarya</taxon>
        <taxon>Ascomycota</taxon>
        <taxon>Pezizomycotina</taxon>
        <taxon>Eurotiomycetes</taxon>
        <taxon>Eurotiomycetidae</taxon>
        <taxon>Eurotiales</taxon>
        <taxon>Aspergillaceae</taxon>
        <taxon>Aspergillus</taxon>
        <taxon>Aspergillus subgen. Circumdati</taxon>
    </lineage>
</organism>
<dbReference type="PANTHER" id="PTHR37017">
    <property type="entry name" value="AB HYDROLASE-1 DOMAIN-CONTAINING PROTEIN-RELATED"/>
    <property type="match status" value="1"/>
</dbReference>
<name>A0A8H6E4K2_PETAA</name>
<comment type="caution">
    <text evidence="1">The sequence shown here is derived from an EMBL/GenBank/DDBJ whole genome shotgun (WGS) entry which is preliminary data.</text>
</comment>
<evidence type="ECO:0000313" key="1">
    <source>
        <dbReference type="EMBL" id="KAF5859231.1"/>
    </source>
</evidence>
<protein>
    <submittedName>
        <fullName evidence="1">Uncharacterized protein</fullName>
    </submittedName>
</protein>
<dbReference type="InterPro" id="IPR052897">
    <property type="entry name" value="Sec-Metab_Biosynth_Hydrolase"/>
</dbReference>
<dbReference type="AlphaFoldDB" id="A0A8H6E4K2"/>
<dbReference type="PANTHER" id="PTHR37017:SF10">
    <property type="entry name" value="AB HYDROLASE-1 DOMAIN-CONTAINING PROTEIN"/>
    <property type="match status" value="1"/>
</dbReference>